<evidence type="ECO:0000256" key="3">
    <source>
        <dbReference type="ARBA" id="ARBA00022448"/>
    </source>
</evidence>
<organism evidence="12 13">
    <name type="scientific">Vibrio thalassae</name>
    <dbReference type="NCBI Taxonomy" id="1243014"/>
    <lineage>
        <taxon>Bacteria</taxon>
        <taxon>Pseudomonadati</taxon>
        <taxon>Pseudomonadota</taxon>
        <taxon>Gammaproteobacteria</taxon>
        <taxon>Vibrionales</taxon>
        <taxon>Vibrionaceae</taxon>
        <taxon>Vibrio</taxon>
    </lineage>
</organism>
<sequence length="434" mass="48161">MKLRHSESSLSFNLSLSPFVWAAGLILLIAVVGGGVWSALAPLHSASLAPGKLVTEVENQAVQHHSGGVVERLLVKEGQKVQQGDLLLVLSDPILASELEQLSQMQFTIRARLARIEAELTEQAIAWSDEDELTQVQRQIRQDQETLLNQNRLLLKEQLLAIRQQIMQTENDRDSFQAWLISDEQSLVLLEEEIEANATLLDKGYVSKVAYLELKREYASLIARIAEHKARIKRARSIISELGSQLEAKKIGFFKLAQEQKQELIAEQQAIIEQLVAINTLNDRIEVRAPVSGDVINLVVHTQGGVVAPTSTIMEIVPDNTRVIASVNIQPKDIEAVYKGLSANIRLTSYSFRQVPAVSGELIHLSADSIVDESTGAHFYQGKIALNTLELLDLGVDLKPGMPVEAQIVLQQRTILDYLLSPLLQSMEKGMREL</sequence>
<evidence type="ECO:0000256" key="6">
    <source>
        <dbReference type="ARBA" id="ARBA00022692"/>
    </source>
</evidence>
<feature type="domain" description="AprE-like beta-barrel" evidence="11">
    <location>
        <begin position="324"/>
        <end position="409"/>
    </location>
</feature>
<accession>A0A240EHB4</accession>
<evidence type="ECO:0000256" key="7">
    <source>
        <dbReference type="ARBA" id="ARBA00022989"/>
    </source>
</evidence>
<dbReference type="GO" id="GO:0005886">
    <property type="term" value="C:plasma membrane"/>
    <property type="evidence" value="ECO:0007669"/>
    <property type="project" value="UniProtKB-SubCell"/>
</dbReference>
<dbReference type="InterPro" id="IPR058982">
    <property type="entry name" value="Beta-barrel_AprE"/>
</dbReference>
<comment type="similarity">
    <text evidence="2 9">Belongs to the membrane fusion protein (MFP) (TC 8.A.1) family.</text>
</comment>
<evidence type="ECO:0000256" key="4">
    <source>
        <dbReference type="ARBA" id="ARBA00022475"/>
    </source>
</evidence>
<dbReference type="InterPro" id="IPR010129">
    <property type="entry name" value="T1SS_HlyD"/>
</dbReference>
<evidence type="ECO:0000259" key="11">
    <source>
        <dbReference type="Pfam" id="PF26002"/>
    </source>
</evidence>
<name>A0A240EHB4_9VIBR</name>
<dbReference type="NCBIfam" id="TIGR01843">
    <property type="entry name" value="type_I_hlyD"/>
    <property type="match status" value="1"/>
</dbReference>
<dbReference type="GO" id="GO:0015031">
    <property type="term" value="P:protein transport"/>
    <property type="evidence" value="ECO:0007669"/>
    <property type="project" value="InterPro"/>
</dbReference>
<dbReference type="EMBL" id="OANU01000008">
    <property type="protein sequence ID" value="SNX47340.1"/>
    <property type="molecule type" value="Genomic_DNA"/>
</dbReference>
<keyword evidence="6 9" id="KW-0812">Transmembrane</keyword>
<dbReference type="RefSeq" id="WP_096992618.1">
    <property type="nucleotide sequence ID" value="NZ_JBHSII010000001.1"/>
</dbReference>
<evidence type="ECO:0000256" key="9">
    <source>
        <dbReference type="RuleBase" id="RU365093"/>
    </source>
</evidence>
<dbReference type="AlphaFoldDB" id="A0A240EHB4"/>
<keyword evidence="5 9" id="KW-0997">Cell inner membrane</keyword>
<reference evidence="13" key="1">
    <citation type="submission" date="2016-06" db="EMBL/GenBank/DDBJ databases">
        <authorList>
            <person name="Rodrigo-Torres L."/>
            <person name="Arahal R.D."/>
            <person name="Lucena T."/>
        </authorList>
    </citation>
    <scope>NUCLEOTIDE SEQUENCE [LARGE SCALE GENOMIC DNA]</scope>
    <source>
        <strain evidence="13">CECT8203</strain>
    </source>
</reference>
<dbReference type="InterPro" id="IPR058781">
    <property type="entry name" value="HH_AprE-like"/>
</dbReference>
<evidence type="ECO:0000313" key="12">
    <source>
        <dbReference type="EMBL" id="SNX47340.1"/>
    </source>
</evidence>
<proteinExistence type="inferred from homology"/>
<keyword evidence="4 9" id="KW-1003">Cell membrane</keyword>
<feature type="transmembrane region" description="Helical" evidence="9">
    <location>
        <begin position="20"/>
        <end position="43"/>
    </location>
</feature>
<evidence type="ECO:0000313" key="13">
    <source>
        <dbReference type="Proteomes" id="UP000219336"/>
    </source>
</evidence>
<gene>
    <name evidence="12" type="primary">prsE_1</name>
    <name evidence="12" type="ORF">VTH8203_00941</name>
</gene>
<dbReference type="Gene3D" id="2.40.30.170">
    <property type="match status" value="1"/>
</dbReference>
<dbReference type="PANTHER" id="PTHR30386:SF17">
    <property type="entry name" value="ALKALINE PROTEASE SECRETION PROTEIN APRE"/>
    <property type="match status" value="1"/>
</dbReference>
<evidence type="ECO:0000256" key="8">
    <source>
        <dbReference type="ARBA" id="ARBA00023136"/>
    </source>
</evidence>
<dbReference type="Gene3D" id="2.40.50.100">
    <property type="match status" value="1"/>
</dbReference>
<evidence type="ECO:0000259" key="10">
    <source>
        <dbReference type="Pfam" id="PF25994"/>
    </source>
</evidence>
<keyword evidence="3 9" id="KW-0813">Transport</keyword>
<keyword evidence="13" id="KW-1185">Reference proteome</keyword>
<evidence type="ECO:0000256" key="1">
    <source>
        <dbReference type="ARBA" id="ARBA00004377"/>
    </source>
</evidence>
<dbReference type="Pfam" id="PF26002">
    <property type="entry name" value="Beta-barrel_AprE"/>
    <property type="match status" value="1"/>
</dbReference>
<evidence type="ECO:0000256" key="2">
    <source>
        <dbReference type="ARBA" id="ARBA00009477"/>
    </source>
</evidence>
<protein>
    <recommendedName>
        <fullName evidence="9">Membrane fusion protein (MFP) family protein</fullName>
    </recommendedName>
</protein>
<dbReference type="InterPro" id="IPR050739">
    <property type="entry name" value="MFP"/>
</dbReference>
<evidence type="ECO:0000256" key="5">
    <source>
        <dbReference type="ARBA" id="ARBA00022519"/>
    </source>
</evidence>
<dbReference type="Proteomes" id="UP000219336">
    <property type="component" value="Unassembled WGS sequence"/>
</dbReference>
<keyword evidence="7 9" id="KW-1133">Transmembrane helix</keyword>
<keyword evidence="8 9" id="KW-0472">Membrane</keyword>
<comment type="subcellular location">
    <subcellularLocation>
        <location evidence="1 9">Cell inner membrane</location>
        <topology evidence="1 9">Single-pass membrane protein</topology>
    </subcellularLocation>
</comment>
<feature type="domain" description="AprE-like long alpha-helical hairpin" evidence="10">
    <location>
        <begin position="97"/>
        <end position="277"/>
    </location>
</feature>
<dbReference type="Pfam" id="PF25994">
    <property type="entry name" value="HH_AprE"/>
    <property type="match status" value="1"/>
</dbReference>
<dbReference type="PRINTS" id="PR01490">
    <property type="entry name" value="RTXTOXIND"/>
</dbReference>
<dbReference type="PANTHER" id="PTHR30386">
    <property type="entry name" value="MEMBRANE FUSION SUBUNIT OF EMRAB-TOLC MULTIDRUG EFFLUX PUMP"/>
    <property type="match status" value="1"/>
</dbReference>
<dbReference type="OrthoDB" id="9775513at2"/>